<gene>
    <name evidence="3" type="ORF">GSB_151323</name>
    <name evidence="2" type="ORF">GSB_152905</name>
</gene>
<dbReference type="GO" id="GO:0004674">
    <property type="term" value="F:protein serine/threonine kinase activity"/>
    <property type="evidence" value="ECO:0007669"/>
    <property type="project" value="UniProtKB-KW"/>
</dbReference>
<comment type="caution">
    <text evidence="3">The sequence shown here is derived from an EMBL/GenBank/DDBJ whole genome shotgun (WGS) entry which is preliminary data.</text>
</comment>
<dbReference type="EMBL" id="AHHH01000003">
    <property type="protein sequence ID" value="ESU45610.1"/>
    <property type="molecule type" value="Genomic_DNA"/>
</dbReference>
<keyword evidence="3" id="KW-0723">Serine/threonine-protein kinase</keyword>
<evidence type="ECO:0000313" key="4">
    <source>
        <dbReference type="Proteomes" id="UP000018040"/>
    </source>
</evidence>
<keyword evidence="3" id="KW-0808">Transferase</keyword>
<dbReference type="Proteomes" id="UP000018040">
    <property type="component" value="Unassembled WGS sequence"/>
</dbReference>
<evidence type="ECO:0000256" key="1">
    <source>
        <dbReference type="SAM" id="MobiDB-lite"/>
    </source>
</evidence>
<reference evidence="3" key="2">
    <citation type="submission" date="2012-02" db="EMBL/GenBank/DDBJ databases">
        <authorList>
            <person name="Feng W."/>
            <person name="Liu Z."/>
            <person name="Li S."/>
            <person name="Tang W."/>
            <person name="Yang J."/>
        </authorList>
    </citation>
    <scope>NUCLEOTIDE SEQUENCE</scope>
    <source>
        <strain evidence="3">GS</strain>
    </source>
</reference>
<dbReference type="EMBL" id="AHHH01000055">
    <property type="protein sequence ID" value="ESU43221.1"/>
    <property type="molecule type" value="Genomic_DNA"/>
</dbReference>
<reference evidence="4" key="1">
    <citation type="submission" date="2012-02" db="EMBL/GenBank/DDBJ databases">
        <title>Genome sequencing of Giardia lamblia Genotypes A2 and B isolates (DH and GS) and comparative analysis with the genomes of Genotypes A1 and E (WB and Pig).</title>
        <authorList>
            <person name="Adam R."/>
            <person name="Dahlstrom E."/>
            <person name="Martens C."/>
            <person name="Bruno D."/>
            <person name="Barbian K."/>
            <person name="Porcella S.F."/>
            <person name="Nash T."/>
        </authorList>
    </citation>
    <scope>NUCLEOTIDE SEQUENCE</scope>
    <source>
        <strain evidence="4">GS</strain>
    </source>
</reference>
<name>V6U8H1_GIAIN</name>
<accession>V6U8H1</accession>
<protein>
    <submittedName>
        <fullName evidence="3">Serine/threonine protein kinase</fullName>
    </submittedName>
    <submittedName>
        <fullName evidence="2">Transporter, MFS superfamily protein</fullName>
    </submittedName>
</protein>
<evidence type="ECO:0000313" key="2">
    <source>
        <dbReference type="EMBL" id="ESU43221.1"/>
    </source>
</evidence>
<organism evidence="3 4">
    <name type="scientific">Giardia intestinalis</name>
    <name type="common">Giardia lamblia</name>
    <dbReference type="NCBI Taxonomy" id="5741"/>
    <lineage>
        <taxon>Eukaryota</taxon>
        <taxon>Metamonada</taxon>
        <taxon>Diplomonadida</taxon>
        <taxon>Hexamitidae</taxon>
        <taxon>Giardiinae</taxon>
        <taxon>Giardia</taxon>
    </lineage>
</organism>
<dbReference type="AlphaFoldDB" id="V6U8H1"/>
<reference evidence="3 4" key="3">
    <citation type="journal article" date="2013" name="Genome Biol. Evol.">
        <title>Genome sequencing of Giardia lamblia genotypes A2 and B isolates (DH and GS) and comparative analysis with the genomes of genotypes A1 and E (WB and Pig).</title>
        <authorList>
            <person name="Adam R.D."/>
            <person name="Dahlstrom E.W."/>
            <person name="Martens C.A."/>
            <person name="Bruno D.P."/>
            <person name="Barbian K.D."/>
            <person name="Ricklefs S.M."/>
            <person name="Hernandez M.M."/>
            <person name="Narla N.P."/>
            <person name="Patel R.B."/>
            <person name="Porcella S.F."/>
            <person name="Nash T.E."/>
        </authorList>
    </citation>
    <scope>NUCLEOTIDE SEQUENCE [LARGE SCALE GENOMIC DNA]</scope>
    <source>
        <strain evidence="3 4">GS</strain>
    </source>
</reference>
<feature type="region of interest" description="Disordered" evidence="1">
    <location>
        <begin position="15"/>
        <end position="38"/>
    </location>
</feature>
<keyword evidence="3" id="KW-0418">Kinase</keyword>
<evidence type="ECO:0000313" key="3">
    <source>
        <dbReference type="EMBL" id="ESU45610.1"/>
    </source>
</evidence>
<proteinExistence type="predicted"/>
<sequence>MTTILEDTRHPAENSTKYYLSPKGSAHPAATDEAATFF</sequence>